<gene>
    <name evidence="14" type="primary">glgP</name>
    <name evidence="14" type="ORF">H9746_02340</name>
</gene>
<dbReference type="PROSITE" id="PS00102">
    <property type="entry name" value="PHOSPHORYLASE"/>
    <property type="match status" value="1"/>
</dbReference>
<proteinExistence type="inferred from homology"/>
<dbReference type="Proteomes" id="UP000886808">
    <property type="component" value="Unassembled WGS sequence"/>
</dbReference>
<dbReference type="PANTHER" id="PTHR11468:SF3">
    <property type="entry name" value="GLYCOGEN PHOSPHORYLASE, LIVER FORM"/>
    <property type="match status" value="1"/>
</dbReference>
<dbReference type="Pfam" id="PF00343">
    <property type="entry name" value="Phosphorylase"/>
    <property type="match status" value="1"/>
</dbReference>
<keyword evidence="7 13" id="KW-0328">Glycosyltransferase</keyword>
<evidence type="ECO:0000256" key="2">
    <source>
        <dbReference type="ARBA" id="ARBA00001933"/>
    </source>
</evidence>
<dbReference type="InterPro" id="IPR035090">
    <property type="entry name" value="Pyridoxal_P_attach_site"/>
</dbReference>
<dbReference type="FunFam" id="3.40.50.2000:FF:000003">
    <property type="entry name" value="Alpha-1,4 glucan phosphorylase"/>
    <property type="match status" value="1"/>
</dbReference>
<accession>A0A9D1PHJ9</accession>
<keyword evidence="6" id="KW-0021">Allosteric enzyme</keyword>
<dbReference type="PANTHER" id="PTHR11468">
    <property type="entry name" value="GLYCOGEN PHOSPHORYLASE"/>
    <property type="match status" value="1"/>
</dbReference>
<evidence type="ECO:0000256" key="12">
    <source>
        <dbReference type="PIRSR" id="PIRSR000460-1"/>
    </source>
</evidence>
<dbReference type="FunFam" id="3.40.50.2000:FF:000153">
    <property type="entry name" value="Alpha-1,4 glucan phosphorylase"/>
    <property type="match status" value="1"/>
</dbReference>
<dbReference type="Gene3D" id="3.40.50.2000">
    <property type="entry name" value="Glycogen Phosphorylase B"/>
    <property type="match status" value="2"/>
</dbReference>
<comment type="similarity">
    <text evidence="4 13">Belongs to the glycogen phosphorylase family.</text>
</comment>
<dbReference type="AlphaFoldDB" id="A0A9D1PHJ9"/>
<sequence>MAKQYRKREIINHILKNLQEDFGLNDISKANYTQIYKACAKYVQSELYELMVQTEKKQKLERKVHFICMEILLGRSLKNNAYNLGMLDALQDACEDLEVDINKIFIAERDAGLGSDSIGRLSACYGDAAATIGVAGTGYTIRYEEGNFIQKIQNGEQIELPDLWLETGEVWQSKKESEAKIVKFGGEVHEIWQNDALEIAYKNAFEVLAIPYDMVISGYYTEHTVKLRLWKAKSLSKDNLDNIKSAEAISKKLYNDDITENQKEEKLKQQYFLVSATIQDICKKHKDIYGTLENFAEKNVIHLMDTRSALSIPELMRILLDEEKMSWEFAWNITTQSIAYTNHSMRQNSLEFCSARTMEKCIPRIMSIINEINRRYTSMLMAYYPDDISKINRMSVISDSRINMANLGVIGSFSVNGVSTLHGELLKNHVFPDLYSIYPAKFRQITNGISVRRWLCQANPELTDLISSKIGTGFITHPSELHVLAGLGSDKTLLENIGKVKLNNKKRLAEYILEKTGIKVNVNTMFDVHCKNVYMHKRHLMYLMHVLTIYNKIKKKEEKLLVPRTFIMCARAMTSNKIEKKIIKLTHAIANMINNDIEVNNVIKFVFLENYNVSLSEIVVPAADLSEQLSLTGSEASGTGNMKLMMNGAVTIGTWDGANIEIEKTVGRENILLFGTQPSEAFTGRVRPEDYNHMCPELEYAIERIEQGFGDGENYKDVLDAAFKANNEIDYYRIGHDFASYCRTQERASQMYLRPQNWNYMALINIANSGRFAADRSVAEYAQNIWRVPSKFSF</sequence>
<comment type="function">
    <text evidence="13">Allosteric enzyme that catalyzes the rate-limiting step in glycogen catabolism, the phosphorolytic cleavage of glycogen to produce glucose-1-phosphate, and plays a central role in maintaining cellular and organismal glucose homeostasis.</text>
</comment>
<dbReference type="SUPFAM" id="SSF53756">
    <property type="entry name" value="UDP-Glycosyltransferase/glycogen phosphorylase"/>
    <property type="match status" value="1"/>
</dbReference>
<keyword evidence="8 13" id="KW-0808">Transferase</keyword>
<dbReference type="EMBL" id="DXIE01000016">
    <property type="protein sequence ID" value="HIV61674.1"/>
    <property type="molecule type" value="Genomic_DNA"/>
</dbReference>
<evidence type="ECO:0000256" key="9">
    <source>
        <dbReference type="ARBA" id="ARBA00022898"/>
    </source>
</evidence>
<reference evidence="14" key="1">
    <citation type="journal article" date="2021" name="PeerJ">
        <title>Extensive microbial diversity within the chicken gut microbiome revealed by metagenomics and culture.</title>
        <authorList>
            <person name="Gilroy R."/>
            <person name="Ravi A."/>
            <person name="Getino M."/>
            <person name="Pursley I."/>
            <person name="Horton D.L."/>
            <person name="Alikhan N.F."/>
            <person name="Baker D."/>
            <person name="Gharbi K."/>
            <person name="Hall N."/>
            <person name="Watson M."/>
            <person name="Adriaenssens E.M."/>
            <person name="Foster-Nyarko E."/>
            <person name="Jarju S."/>
            <person name="Secka A."/>
            <person name="Antonio M."/>
            <person name="Oren A."/>
            <person name="Chaudhuri R.R."/>
            <person name="La Ragione R."/>
            <person name="Hildebrand F."/>
            <person name="Pallen M.J."/>
        </authorList>
    </citation>
    <scope>NUCLEOTIDE SEQUENCE</scope>
    <source>
        <strain evidence="14">CHK193-4272</strain>
    </source>
</reference>
<dbReference type="GO" id="GO:0030170">
    <property type="term" value="F:pyridoxal phosphate binding"/>
    <property type="evidence" value="ECO:0007669"/>
    <property type="project" value="InterPro"/>
</dbReference>
<comment type="catalytic activity">
    <reaction evidence="1 13">
        <text>[(1-&gt;4)-alpha-D-glucosyl](n) + phosphate = [(1-&gt;4)-alpha-D-glucosyl](n-1) + alpha-D-glucose 1-phosphate</text>
        <dbReference type="Rhea" id="RHEA:41732"/>
        <dbReference type="Rhea" id="RHEA-COMP:9584"/>
        <dbReference type="Rhea" id="RHEA-COMP:9586"/>
        <dbReference type="ChEBI" id="CHEBI:15444"/>
        <dbReference type="ChEBI" id="CHEBI:43474"/>
        <dbReference type="ChEBI" id="CHEBI:58601"/>
        <dbReference type="EC" id="2.4.1.1"/>
    </reaction>
</comment>
<evidence type="ECO:0000256" key="7">
    <source>
        <dbReference type="ARBA" id="ARBA00022676"/>
    </source>
</evidence>
<dbReference type="NCBIfam" id="TIGR02093">
    <property type="entry name" value="P_ylase"/>
    <property type="match status" value="1"/>
</dbReference>
<protein>
    <recommendedName>
        <fullName evidence="13">Alpha-1,4 glucan phosphorylase</fullName>
        <ecNumber evidence="13">2.4.1.1</ecNumber>
    </recommendedName>
</protein>
<comment type="function">
    <text evidence="11">Phosphorylase is an important allosteric enzyme in carbohydrate metabolism. Enzymes from different sources differ in their regulatory mechanisms and in their natural substrates. However, all known phosphorylases share catalytic and structural properties.</text>
</comment>
<organism evidence="14 15">
    <name type="scientific">Candidatus Butyricicoccus avistercoris</name>
    <dbReference type="NCBI Taxonomy" id="2838518"/>
    <lineage>
        <taxon>Bacteria</taxon>
        <taxon>Bacillati</taxon>
        <taxon>Bacillota</taxon>
        <taxon>Clostridia</taxon>
        <taxon>Eubacteriales</taxon>
        <taxon>Butyricicoccaceae</taxon>
        <taxon>Butyricicoccus</taxon>
    </lineage>
</organism>
<dbReference type="GO" id="GO:0005980">
    <property type="term" value="P:glycogen catabolic process"/>
    <property type="evidence" value="ECO:0007669"/>
    <property type="project" value="TreeGrafter"/>
</dbReference>
<evidence type="ECO:0000256" key="1">
    <source>
        <dbReference type="ARBA" id="ARBA00001275"/>
    </source>
</evidence>
<keyword evidence="5" id="KW-0963">Cytoplasm</keyword>
<name>A0A9D1PHJ9_9FIRM</name>
<dbReference type="InterPro" id="IPR000811">
    <property type="entry name" value="Glyco_trans_35"/>
</dbReference>
<evidence type="ECO:0000256" key="4">
    <source>
        <dbReference type="ARBA" id="ARBA00006047"/>
    </source>
</evidence>
<evidence type="ECO:0000256" key="8">
    <source>
        <dbReference type="ARBA" id="ARBA00022679"/>
    </source>
</evidence>
<evidence type="ECO:0000256" key="5">
    <source>
        <dbReference type="ARBA" id="ARBA00022490"/>
    </source>
</evidence>
<evidence type="ECO:0000313" key="15">
    <source>
        <dbReference type="Proteomes" id="UP000886808"/>
    </source>
</evidence>
<evidence type="ECO:0000313" key="14">
    <source>
        <dbReference type="EMBL" id="HIV61674.1"/>
    </source>
</evidence>
<evidence type="ECO:0000256" key="11">
    <source>
        <dbReference type="ARBA" id="ARBA00025174"/>
    </source>
</evidence>
<dbReference type="GO" id="GO:0005737">
    <property type="term" value="C:cytoplasm"/>
    <property type="evidence" value="ECO:0007669"/>
    <property type="project" value="UniProtKB-SubCell"/>
</dbReference>
<dbReference type="PIRSF" id="PIRSF000460">
    <property type="entry name" value="Pprylas_GlgP"/>
    <property type="match status" value="1"/>
</dbReference>
<comment type="caution">
    <text evidence="14">The sequence shown here is derived from an EMBL/GenBank/DDBJ whole genome shotgun (WGS) entry which is preliminary data.</text>
</comment>
<dbReference type="InterPro" id="IPR011833">
    <property type="entry name" value="Glycg_phsphrylas"/>
</dbReference>
<keyword evidence="9 12" id="KW-0663">Pyridoxal phosphate</keyword>
<evidence type="ECO:0000256" key="13">
    <source>
        <dbReference type="RuleBase" id="RU000587"/>
    </source>
</evidence>
<evidence type="ECO:0000256" key="6">
    <source>
        <dbReference type="ARBA" id="ARBA00022533"/>
    </source>
</evidence>
<feature type="modified residue" description="N6-(pyridoxal phosphate)lysine" evidence="12">
    <location>
        <position position="643"/>
    </location>
</feature>
<reference evidence="14" key="2">
    <citation type="submission" date="2021-04" db="EMBL/GenBank/DDBJ databases">
        <authorList>
            <person name="Gilroy R."/>
        </authorList>
    </citation>
    <scope>NUCLEOTIDE SEQUENCE</scope>
    <source>
        <strain evidence="14">CHK193-4272</strain>
    </source>
</reference>
<comment type="subcellular location">
    <subcellularLocation>
        <location evidence="3">Cytoplasm</location>
    </subcellularLocation>
</comment>
<dbReference type="EC" id="2.4.1.1" evidence="13"/>
<comment type="cofactor">
    <cofactor evidence="2 13">
        <name>pyridoxal 5'-phosphate</name>
        <dbReference type="ChEBI" id="CHEBI:597326"/>
    </cofactor>
</comment>
<evidence type="ECO:0000256" key="10">
    <source>
        <dbReference type="ARBA" id="ARBA00023277"/>
    </source>
</evidence>
<evidence type="ECO:0000256" key="3">
    <source>
        <dbReference type="ARBA" id="ARBA00004496"/>
    </source>
</evidence>
<dbReference type="GO" id="GO:0008184">
    <property type="term" value="F:glycogen phosphorylase activity"/>
    <property type="evidence" value="ECO:0007669"/>
    <property type="project" value="InterPro"/>
</dbReference>
<keyword evidence="10 13" id="KW-0119">Carbohydrate metabolism</keyword>